<evidence type="ECO:0000313" key="2">
    <source>
        <dbReference type="EMBL" id="OBA21173.1"/>
    </source>
</evidence>
<dbReference type="RefSeq" id="XP_018711683.1">
    <property type="nucleotide sequence ID" value="XM_018857561.1"/>
</dbReference>
<dbReference type="InterPro" id="IPR018814">
    <property type="entry name" value="DUF5427"/>
</dbReference>
<organism evidence="2 3">
    <name type="scientific">Metschnikowia bicuspidata var. bicuspidata NRRL YB-4993</name>
    <dbReference type="NCBI Taxonomy" id="869754"/>
    <lineage>
        <taxon>Eukaryota</taxon>
        <taxon>Fungi</taxon>
        <taxon>Dikarya</taxon>
        <taxon>Ascomycota</taxon>
        <taxon>Saccharomycotina</taxon>
        <taxon>Pichiomycetes</taxon>
        <taxon>Metschnikowiaceae</taxon>
        <taxon>Metschnikowia</taxon>
    </lineage>
</organism>
<feature type="compositionally biased region" description="Basic and acidic residues" evidence="1">
    <location>
        <begin position="59"/>
        <end position="78"/>
    </location>
</feature>
<feature type="compositionally biased region" description="Polar residues" evidence="1">
    <location>
        <begin position="16"/>
        <end position="31"/>
    </location>
</feature>
<name>A0A1A0HBB1_9ASCO</name>
<keyword evidence="3" id="KW-1185">Reference proteome</keyword>
<dbReference type="OrthoDB" id="5594977at2759"/>
<dbReference type="STRING" id="869754.A0A1A0HBB1"/>
<dbReference type="PANTHER" id="PTHR28265:SF1">
    <property type="entry name" value="MAINTENANCE OF TELOMERE CAPPING PROTEIN 1"/>
    <property type="match status" value="1"/>
</dbReference>
<proteinExistence type="predicted"/>
<dbReference type="Pfam" id="PF10310">
    <property type="entry name" value="DUF5427"/>
    <property type="match status" value="1"/>
</dbReference>
<feature type="compositionally biased region" description="Basic and acidic residues" evidence="1">
    <location>
        <begin position="99"/>
        <end position="110"/>
    </location>
</feature>
<accession>A0A1A0HBB1</accession>
<evidence type="ECO:0008006" key="4">
    <source>
        <dbReference type="Google" id="ProtNLM"/>
    </source>
</evidence>
<reference evidence="2 3" key="1">
    <citation type="submission" date="2016-05" db="EMBL/GenBank/DDBJ databases">
        <title>Comparative genomics of biotechnologically important yeasts.</title>
        <authorList>
            <consortium name="DOE Joint Genome Institute"/>
            <person name="Riley R."/>
            <person name="Haridas S."/>
            <person name="Wolfe K.H."/>
            <person name="Lopes M.R."/>
            <person name="Hittinger C.T."/>
            <person name="Goker M."/>
            <person name="Salamov A."/>
            <person name="Wisecaver J."/>
            <person name="Long T.M."/>
            <person name="Aerts A.L."/>
            <person name="Barry K."/>
            <person name="Choi C."/>
            <person name="Clum A."/>
            <person name="Coughlan A.Y."/>
            <person name="Deshpande S."/>
            <person name="Douglass A.P."/>
            <person name="Hanson S.J."/>
            <person name="Klenk H.-P."/>
            <person name="LaButti K."/>
            <person name="Lapidus A."/>
            <person name="Lindquist E."/>
            <person name="Lipzen A."/>
            <person name="Meier-kolthoff J.P."/>
            <person name="Ohm R.A."/>
            <person name="Otillar R.P."/>
            <person name="Pangilinan J."/>
            <person name="Peng Y."/>
            <person name="Rokas A."/>
            <person name="Rosa C.A."/>
            <person name="Scheuner C."/>
            <person name="Sibirny A.A."/>
            <person name="Slot J.C."/>
            <person name="Stielow J.B."/>
            <person name="Sun H."/>
            <person name="Kurtzman C.P."/>
            <person name="Blackwell M."/>
            <person name="Grigoriev I.V."/>
            <person name="Jeffries T.W."/>
        </authorList>
    </citation>
    <scope>NUCLEOTIDE SEQUENCE [LARGE SCALE GENOMIC DNA]</scope>
    <source>
        <strain evidence="2 3">NRRL YB-4993</strain>
    </source>
</reference>
<dbReference type="GeneID" id="30030537"/>
<gene>
    <name evidence="2" type="ORF">METBIDRAFT_42620</name>
</gene>
<feature type="compositionally biased region" description="Acidic residues" evidence="1">
    <location>
        <begin position="33"/>
        <end position="42"/>
    </location>
</feature>
<dbReference type="Proteomes" id="UP000092555">
    <property type="component" value="Unassembled WGS sequence"/>
</dbReference>
<protein>
    <recommendedName>
        <fullName evidence="4">Maintenance of telomere capping protein 1</fullName>
    </recommendedName>
</protein>
<feature type="compositionally biased region" description="Acidic residues" evidence="1">
    <location>
        <begin position="1"/>
        <end position="10"/>
    </location>
</feature>
<dbReference type="PANTHER" id="PTHR28265">
    <property type="entry name" value="MAINTENANCE OF TELOMERE CAPPING PROTEIN 1"/>
    <property type="match status" value="1"/>
</dbReference>
<feature type="compositionally biased region" description="Polar residues" evidence="1">
    <location>
        <begin position="79"/>
        <end position="98"/>
    </location>
</feature>
<evidence type="ECO:0000313" key="3">
    <source>
        <dbReference type="Proteomes" id="UP000092555"/>
    </source>
</evidence>
<dbReference type="EMBL" id="LXTC01000003">
    <property type="protein sequence ID" value="OBA21173.1"/>
    <property type="molecule type" value="Genomic_DNA"/>
</dbReference>
<evidence type="ECO:0000256" key="1">
    <source>
        <dbReference type="SAM" id="MobiDB-lite"/>
    </source>
</evidence>
<comment type="caution">
    <text evidence="2">The sequence shown here is derived from an EMBL/GenBank/DDBJ whole genome shotgun (WGS) entry which is preliminary data.</text>
</comment>
<dbReference type="AlphaFoldDB" id="A0A1A0HBB1"/>
<sequence>MSSTDTDDVLDFINSLPDSKTNTPAPINKNTESNDEFLEFLDELSAHEKTTKPLGNSKGKFEPKRTESALPQRGDEKSNLNGQNKKSVAASLQETSNESEYRNSNTDHSKLSASMEDEAVDPITSISSWWNTEGSNKVSSLWGSLTSNAHQLSETTLQIASNTSHQLSNQRHKFLTENSSVADTEQILHITGKLNSILSTMSQQIRDGLIDKEDELMNILLVYDLNNVNYLDSLCATKFNKVMSQVEGGIKTTVSNFNHKNEHNKSSEYYELSMFSGKAIDGEKLCFANLESSIKHYLQIVDLEKLHIPTEESTDHEINKSNVFISIQPITSGNVDQQSNEEDNMGPAYIEGNNSNSFTFTMILKDITNNITIVSKSQPFPLRWARWVSGRHDDVDSVFHLGDDGESVDPSDWVKDWIQDGLGLTFAVLAQEYVTRRMGI</sequence>
<feature type="region of interest" description="Disordered" evidence="1">
    <location>
        <begin position="1"/>
        <end position="117"/>
    </location>
</feature>